<comment type="catalytic activity">
    <reaction evidence="10 11 12">
        <text>L-cysteinyl-[protein] + hexadecanoyl-CoA = S-hexadecanoyl-L-cysteinyl-[protein] + CoA</text>
        <dbReference type="Rhea" id="RHEA:36683"/>
        <dbReference type="Rhea" id="RHEA-COMP:10131"/>
        <dbReference type="Rhea" id="RHEA-COMP:11032"/>
        <dbReference type="ChEBI" id="CHEBI:29950"/>
        <dbReference type="ChEBI" id="CHEBI:57287"/>
        <dbReference type="ChEBI" id="CHEBI:57379"/>
        <dbReference type="ChEBI" id="CHEBI:74151"/>
        <dbReference type="EC" id="2.3.1.225"/>
    </reaction>
</comment>
<feature type="compositionally biased region" description="Acidic residues" evidence="13">
    <location>
        <begin position="424"/>
        <end position="438"/>
    </location>
</feature>
<evidence type="ECO:0000313" key="15">
    <source>
        <dbReference type="EMBL" id="EME38195.1"/>
    </source>
</evidence>
<evidence type="ECO:0000256" key="8">
    <source>
        <dbReference type="ARBA" id="ARBA00023288"/>
    </source>
</evidence>
<feature type="transmembrane region" description="Helical" evidence="11 12">
    <location>
        <begin position="12"/>
        <end position="33"/>
    </location>
</feature>
<sequence>MSLAELPAIQRLSPPGVTLLVCFLAFTSQWLFHHIEPGPLRKGDAYLFNACVACLLTCYWRTCFTDPGRIPKDWHEAADRRTDDQPKIVELDSIAQSNRWCRRCEAFKPPRAHHCKTCKRCVMKMDHHCVWTANCVSHITIPHFIRFLCYTVVSMTYLEYFLYIRAAVLWEKRALPSYLGPSVFQLGHLFVLCGVNSLVLFALSLLLVRTLWSLAVNTWTIEGWEIERHHTLLRRARVLGGFLEGPDGVKVRIDHQEFPWDVGIWTNICQGMGSSNPLMWLWPFAQSPSVESGLSFPHNEIDDLSKPWPPPDPDRLYRVPRRNLVGDGFTKPWDMDEFRKRQEADIARYADVDGEYVVRRKPFRERLEEAQRSSSQSYYEDNEDEDAVGDDSDDDEQPRGRPSRKDEGEESWRNKEGERLADFGVDEDAEFYDEDDLPLAELMRRRRAQ</sequence>
<dbReference type="InterPro" id="IPR001594">
    <property type="entry name" value="Palmitoyltrfase_DHHC"/>
</dbReference>
<protein>
    <recommendedName>
        <fullName evidence="11">Palmitoyltransferase PFA4</fullName>
        <ecNumber evidence="11">2.3.1.225</ecNumber>
    </recommendedName>
    <alternativeName>
        <fullName evidence="11">Protein S-acyltransferase</fullName>
        <shortName evidence="11">PAT</shortName>
    </alternativeName>
    <alternativeName>
        <fullName evidence="11">Protein fatty acyltransferase 4</fullName>
    </alternativeName>
</protein>
<evidence type="ECO:0000256" key="6">
    <source>
        <dbReference type="ARBA" id="ARBA00023136"/>
    </source>
</evidence>
<dbReference type="HOGENOM" id="CLU_027721_8_1_1"/>
<comment type="function">
    <text evidence="11">Mediates the reversible addition of palmitate to target proteins, thereby regulating their membrane association and biological function.</text>
</comment>
<feature type="transmembrane region" description="Helical" evidence="11 12">
    <location>
        <begin position="147"/>
        <end position="166"/>
    </location>
</feature>
<dbReference type="EC" id="2.3.1.225" evidence="11"/>
<dbReference type="eggNOG" id="KOG1314">
    <property type="taxonomic scope" value="Eukaryota"/>
</dbReference>
<keyword evidence="5 11" id="KW-1133">Transmembrane helix</keyword>
<reference evidence="16" key="1">
    <citation type="journal article" date="2012" name="PLoS Genet.">
        <title>The genomes of the fungal plant pathogens Cladosporium fulvum and Dothistroma septosporum reveal adaptation to different hosts and lifestyles but also signatures of common ancestry.</title>
        <authorList>
            <person name="de Wit P.J.G.M."/>
            <person name="van der Burgt A."/>
            <person name="Oekmen B."/>
            <person name="Stergiopoulos I."/>
            <person name="Abd-Elsalam K.A."/>
            <person name="Aerts A.L."/>
            <person name="Bahkali A.H."/>
            <person name="Beenen H.G."/>
            <person name="Chettri P."/>
            <person name="Cox M.P."/>
            <person name="Datema E."/>
            <person name="de Vries R.P."/>
            <person name="Dhillon B."/>
            <person name="Ganley A.R."/>
            <person name="Griffiths S.A."/>
            <person name="Guo Y."/>
            <person name="Hamelin R.C."/>
            <person name="Henrissat B."/>
            <person name="Kabir M.S."/>
            <person name="Jashni M.K."/>
            <person name="Kema G."/>
            <person name="Klaubauf S."/>
            <person name="Lapidus A."/>
            <person name="Levasseur A."/>
            <person name="Lindquist E."/>
            <person name="Mehrabi R."/>
            <person name="Ohm R.A."/>
            <person name="Owen T.J."/>
            <person name="Salamov A."/>
            <person name="Schwelm A."/>
            <person name="Schijlen E."/>
            <person name="Sun H."/>
            <person name="van den Burg H.A."/>
            <person name="van Ham R.C.H.J."/>
            <person name="Zhang S."/>
            <person name="Goodwin S.B."/>
            <person name="Grigoriev I.V."/>
            <person name="Collemare J."/>
            <person name="Bradshaw R.E."/>
        </authorList>
    </citation>
    <scope>NUCLEOTIDE SEQUENCE [LARGE SCALE GENOMIC DNA]</scope>
    <source>
        <strain evidence="16">NZE10 / CBS 128990</strain>
    </source>
</reference>
<keyword evidence="2 11" id="KW-0808">Transferase</keyword>
<feature type="transmembrane region" description="Helical" evidence="11 12">
    <location>
        <begin position="45"/>
        <end position="62"/>
    </location>
</feature>
<evidence type="ECO:0000256" key="10">
    <source>
        <dbReference type="ARBA" id="ARBA00048048"/>
    </source>
</evidence>
<evidence type="ECO:0000256" key="9">
    <source>
        <dbReference type="ARBA" id="ARBA00023315"/>
    </source>
</evidence>
<evidence type="ECO:0000256" key="4">
    <source>
        <dbReference type="ARBA" id="ARBA00022824"/>
    </source>
</evidence>
<dbReference type="OMA" id="WEIERHK"/>
<reference evidence="15 16" key="2">
    <citation type="journal article" date="2012" name="PLoS Pathog.">
        <title>Diverse lifestyles and strategies of plant pathogenesis encoded in the genomes of eighteen Dothideomycetes fungi.</title>
        <authorList>
            <person name="Ohm R.A."/>
            <person name="Feau N."/>
            <person name="Henrissat B."/>
            <person name="Schoch C.L."/>
            <person name="Horwitz B.A."/>
            <person name="Barry K.W."/>
            <person name="Condon B.J."/>
            <person name="Copeland A.C."/>
            <person name="Dhillon B."/>
            <person name="Glaser F."/>
            <person name="Hesse C.N."/>
            <person name="Kosti I."/>
            <person name="LaButti K."/>
            <person name="Lindquist E.A."/>
            <person name="Lucas S."/>
            <person name="Salamov A.A."/>
            <person name="Bradshaw R.E."/>
            <person name="Ciuffetti L."/>
            <person name="Hamelin R.C."/>
            <person name="Kema G.H.J."/>
            <person name="Lawrence C."/>
            <person name="Scott J.A."/>
            <person name="Spatafora J.W."/>
            <person name="Turgeon B.G."/>
            <person name="de Wit P.J.G.M."/>
            <person name="Zhong S."/>
            <person name="Goodwin S.B."/>
            <person name="Grigoriev I.V."/>
        </authorList>
    </citation>
    <scope>NUCLEOTIDE SEQUENCE [LARGE SCALE GENOMIC DNA]</scope>
    <source>
        <strain evidence="16">NZE10 / CBS 128990</strain>
    </source>
</reference>
<dbReference type="GO" id="GO:0005789">
    <property type="term" value="C:endoplasmic reticulum membrane"/>
    <property type="evidence" value="ECO:0007669"/>
    <property type="project" value="UniProtKB-SubCell"/>
</dbReference>
<dbReference type="STRING" id="675120.N1PDC4"/>
<dbReference type="Proteomes" id="UP000016933">
    <property type="component" value="Unassembled WGS sequence"/>
</dbReference>
<keyword evidence="4 11" id="KW-0256">Endoplasmic reticulum</keyword>
<evidence type="ECO:0000313" key="16">
    <source>
        <dbReference type="Proteomes" id="UP000016933"/>
    </source>
</evidence>
<dbReference type="PROSITE" id="PS50216">
    <property type="entry name" value="DHHC"/>
    <property type="match status" value="1"/>
</dbReference>
<keyword evidence="7 11" id="KW-0564">Palmitate</keyword>
<keyword evidence="16" id="KW-1185">Reference proteome</keyword>
<evidence type="ECO:0000256" key="13">
    <source>
        <dbReference type="SAM" id="MobiDB-lite"/>
    </source>
</evidence>
<feature type="active site" description="S-palmitoyl cysteine intermediate" evidence="11">
    <location>
        <position position="129"/>
    </location>
</feature>
<keyword evidence="6 11" id="KW-0472">Membrane</keyword>
<organism evidence="15 16">
    <name type="scientific">Dothistroma septosporum (strain NZE10 / CBS 128990)</name>
    <name type="common">Red band needle blight fungus</name>
    <name type="synonym">Mycosphaerella pini</name>
    <dbReference type="NCBI Taxonomy" id="675120"/>
    <lineage>
        <taxon>Eukaryota</taxon>
        <taxon>Fungi</taxon>
        <taxon>Dikarya</taxon>
        <taxon>Ascomycota</taxon>
        <taxon>Pezizomycotina</taxon>
        <taxon>Dothideomycetes</taxon>
        <taxon>Dothideomycetidae</taxon>
        <taxon>Mycosphaerellales</taxon>
        <taxon>Mycosphaerellaceae</taxon>
        <taxon>Dothistroma</taxon>
    </lineage>
</organism>
<evidence type="ECO:0000256" key="2">
    <source>
        <dbReference type="ARBA" id="ARBA00022679"/>
    </source>
</evidence>
<comment type="domain">
    <text evidence="11 12">The DHHC domain is required for palmitoyltransferase activity.</text>
</comment>
<feature type="domain" description="Palmitoyltransferase DHHC" evidence="14">
    <location>
        <begin position="97"/>
        <end position="225"/>
    </location>
</feature>
<dbReference type="OrthoDB" id="331948at2759"/>
<keyword evidence="3 11" id="KW-0812">Transmembrane</keyword>
<comment type="subcellular location">
    <subcellularLocation>
        <location evidence="11">Endoplasmic reticulum membrane</location>
        <topology evidence="11">Multi-pass membrane protein</topology>
    </subcellularLocation>
    <subcellularLocation>
        <location evidence="1">Membrane</location>
        <topology evidence="1">Multi-pass membrane protein</topology>
    </subcellularLocation>
</comment>
<evidence type="ECO:0000256" key="5">
    <source>
        <dbReference type="ARBA" id="ARBA00022989"/>
    </source>
</evidence>
<evidence type="ECO:0000256" key="12">
    <source>
        <dbReference type="RuleBase" id="RU079119"/>
    </source>
</evidence>
<dbReference type="InterPro" id="IPR039859">
    <property type="entry name" value="PFA4/ZDH16/20/ERF2-like"/>
</dbReference>
<evidence type="ECO:0000259" key="14">
    <source>
        <dbReference type="Pfam" id="PF01529"/>
    </source>
</evidence>
<evidence type="ECO:0000256" key="11">
    <source>
        <dbReference type="HAMAP-Rule" id="MF_03199"/>
    </source>
</evidence>
<dbReference type="Pfam" id="PF01529">
    <property type="entry name" value="DHHC"/>
    <property type="match status" value="1"/>
</dbReference>
<dbReference type="GO" id="GO:0019706">
    <property type="term" value="F:protein-cysteine S-palmitoyltransferase activity"/>
    <property type="evidence" value="ECO:0007669"/>
    <property type="project" value="UniProtKB-UniRule"/>
</dbReference>
<dbReference type="EMBL" id="KB446547">
    <property type="protein sequence ID" value="EME38195.1"/>
    <property type="molecule type" value="Genomic_DNA"/>
</dbReference>
<dbReference type="HAMAP" id="MF_03199">
    <property type="entry name" value="DHHC_PAT_PFA4"/>
    <property type="match status" value="1"/>
</dbReference>
<dbReference type="AlphaFoldDB" id="N1PDC4"/>
<comment type="similarity">
    <text evidence="11">Belongs to the DHHC palmitoyltransferase family. PFA4 subfamily.</text>
</comment>
<accession>N1PDC4</accession>
<keyword evidence="8 11" id="KW-0449">Lipoprotein</keyword>
<evidence type="ECO:0000256" key="7">
    <source>
        <dbReference type="ARBA" id="ARBA00023139"/>
    </source>
</evidence>
<feature type="transmembrane region" description="Helical" evidence="11 12">
    <location>
        <begin position="186"/>
        <end position="208"/>
    </location>
</feature>
<proteinExistence type="inferred from homology"/>
<evidence type="ECO:0000256" key="3">
    <source>
        <dbReference type="ARBA" id="ARBA00022692"/>
    </source>
</evidence>
<feature type="compositionally biased region" description="Basic and acidic residues" evidence="13">
    <location>
        <begin position="397"/>
        <end position="421"/>
    </location>
</feature>
<feature type="compositionally biased region" description="Acidic residues" evidence="13">
    <location>
        <begin position="380"/>
        <end position="396"/>
    </location>
</feature>
<keyword evidence="9 11" id="KW-0012">Acyltransferase</keyword>
<gene>
    <name evidence="11" type="primary">PFA4</name>
    <name evidence="15" type="ORF">DOTSEDRAFT_181222</name>
</gene>
<name>N1PDC4_DOTSN</name>
<dbReference type="InterPro" id="IPR033682">
    <property type="entry name" value="PFA4"/>
</dbReference>
<evidence type="ECO:0000256" key="1">
    <source>
        <dbReference type="ARBA" id="ARBA00004141"/>
    </source>
</evidence>
<feature type="region of interest" description="Disordered" evidence="13">
    <location>
        <begin position="366"/>
        <end position="438"/>
    </location>
</feature>
<dbReference type="PANTHER" id="PTHR12246">
    <property type="entry name" value="PALMITOYLTRANSFERASE ZDHHC16"/>
    <property type="match status" value="1"/>
</dbReference>